<keyword evidence="1" id="KW-0812">Transmembrane</keyword>
<feature type="transmembrane region" description="Helical" evidence="1">
    <location>
        <begin position="100"/>
        <end position="123"/>
    </location>
</feature>
<feature type="transmembrane region" description="Helical" evidence="1">
    <location>
        <begin position="33"/>
        <end position="55"/>
    </location>
</feature>
<sequence length="366" mass="42202">MGVMSKQLYDKLFGPRAPCKQLHWAFDESCMKFIWTFYSNTFIGCVKFFLPLSILQICLNYKHLDGPLLLEFLKTFLSRTSSYILGCYLMFSWNCTLSNIFGGVTFYELALMPGFLAGFFSLIGTRRARILDVLLEFIMVLETIIRRAQYHDILKVTDIRLTTIFALNNALLIYLLTHRNKEENLPLTFWFYVPSSVQNKMLPCSHKTHCLKYCLEGMIKQPQLLVQLLRSSKNLNLGYFLCTYVGINRALTCYLCGRRNFSPVYSSLIAGLLSGLSFRIEPNLQLFCLGITTSLQLIYAKLEQKFTRLRKIPTLLPLQLICNGVLSHERLLAPDICPKYYMNLGSMLTCGQIDKLCETMFQKSLR</sequence>
<name>A0AAW1ULG5_9CUCU</name>
<comment type="caution">
    <text evidence="2">The sequence shown here is derived from an EMBL/GenBank/DDBJ whole genome shotgun (WGS) entry which is preliminary data.</text>
</comment>
<keyword evidence="1" id="KW-1133">Transmembrane helix</keyword>
<keyword evidence="3" id="KW-1185">Reference proteome</keyword>
<accession>A0AAW1ULG5</accession>
<evidence type="ECO:0000313" key="3">
    <source>
        <dbReference type="Proteomes" id="UP001431783"/>
    </source>
</evidence>
<proteinExistence type="predicted"/>
<dbReference type="AlphaFoldDB" id="A0AAW1ULG5"/>
<dbReference type="EMBL" id="JARQZJ010000093">
    <property type="protein sequence ID" value="KAK9884441.1"/>
    <property type="molecule type" value="Genomic_DNA"/>
</dbReference>
<keyword evidence="1" id="KW-0472">Membrane</keyword>
<evidence type="ECO:0000256" key="1">
    <source>
        <dbReference type="SAM" id="Phobius"/>
    </source>
</evidence>
<reference evidence="2 3" key="1">
    <citation type="submission" date="2023-03" db="EMBL/GenBank/DDBJ databases">
        <title>Genome insight into feeding habits of ladybird beetles.</title>
        <authorList>
            <person name="Li H.-S."/>
            <person name="Huang Y.-H."/>
            <person name="Pang H."/>
        </authorList>
    </citation>
    <scope>NUCLEOTIDE SEQUENCE [LARGE SCALE GENOMIC DNA]</scope>
    <source>
        <strain evidence="2">SYSU_2023b</strain>
        <tissue evidence="2">Whole body</tissue>
    </source>
</reference>
<gene>
    <name evidence="2" type="ORF">WA026_007287</name>
</gene>
<organism evidence="2 3">
    <name type="scientific">Henosepilachna vigintioctopunctata</name>
    <dbReference type="NCBI Taxonomy" id="420089"/>
    <lineage>
        <taxon>Eukaryota</taxon>
        <taxon>Metazoa</taxon>
        <taxon>Ecdysozoa</taxon>
        <taxon>Arthropoda</taxon>
        <taxon>Hexapoda</taxon>
        <taxon>Insecta</taxon>
        <taxon>Pterygota</taxon>
        <taxon>Neoptera</taxon>
        <taxon>Endopterygota</taxon>
        <taxon>Coleoptera</taxon>
        <taxon>Polyphaga</taxon>
        <taxon>Cucujiformia</taxon>
        <taxon>Coccinelloidea</taxon>
        <taxon>Coccinellidae</taxon>
        <taxon>Epilachninae</taxon>
        <taxon>Epilachnini</taxon>
        <taxon>Henosepilachna</taxon>
    </lineage>
</organism>
<evidence type="ECO:0008006" key="4">
    <source>
        <dbReference type="Google" id="ProtNLM"/>
    </source>
</evidence>
<evidence type="ECO:0000313" key="2">
    <source>
        <dbReference type="EMBL" id="KAK9884441.1"/>
    </source>
</evidence>
<protein>
    <recommendedName>
        <fullName evidence="4">Transmembrane protein 135 N-terminal domain-containing protein</fullName>
    </recommendedName>
</protein>
<dbReference type="Proteomes" id="UP001431783">
    <property type="component" value="Unassembled WGS sequence"/>
</dbReference>